<gene>
    <name evidence="3" type="ORF">AT959_07715</name>
</gene>
<dbReference type="InterPro" id="IPR051199">
    <property type="entry name" value="LPS_LOS_Heptosyltrfase"/>
</dbReference>
<dbReference type="GO" id="GO:0005829">
    <property type="term" value="C:cytosol"/>
    <property type="evidence" value="ECO:0007669"/>
    <property type="project" value="TreeGrafter"/>
</dbReference>
<dbReference type="PANTHER" id="PTHR30160:SF1">
    <property type="entry name" value="LIPOPOLYSACCHARIDE 1,2-N-ACETYLGLUCOSAMINETRANSFERASE-RELATED"/>
    <property type="match status" value="1"/>
</dbReference>
<keyword evidence="4" id="KW-1185">Reference proteome</keyword>
<evidence type="ECO:0000256" key="1">
    <source>
        <dbReference type="ARBA" id="ARBA00022676"/>
    </source>
</evidence>
<dbReference type="RefSeq" id="WP_066882284.1">
    <property type="nucleotide sequence ID" value="NZ_LODL01000013.1"/>
</dbReference>
<evidence type="ECO:0000256" key="2">
    <source>
        <dbReference type="ARBA" id="ARBA00022679"/>
    </source>
</evidence>
<dbReference type="Gene3D" id="3.40.50.2000">
    <property type="entry name" value="Glycogen Phosphorylase B"/>
    <property type="match status" value="2"/>
</dbReference>
<comment type="caution">
    <text evidence="3">The sequence shown here is derived from an EMBL/GenBank/DDBJ whole genome shotgun (WGS) entry which is preliminary data.</text>
</comment>
<evidence type="ECO:0000313" key="3">
    <source>
        <dbReference type="EMBL" id="KXB31534.1"/>
    </source>
</evidence>
<dbReference type="InterPro" id="IPR002201">
    <property type="entry name" value="Glyco_trans_9"/>
</dbReference>
<protein>
    <recommendedName>
        <fullName evidence="5">Glycosyl transferase family 9</fullName>
    </recommendedName>
</protein>
<sequence>MKILIIRRDNIGDLICTTPLFESIRRQYPQAYIAALVNSYNEPAIDGNPHLDAIFAYTKGKHAAGESVWQAYWRRAKLLWQLRQMKFNYAILATSGFAGRSLKLARMLAPEHIVGFVTEQASSARIDQAIPHADGGALHETEDMFRLLAPLGISGPIPALTVAADAAQATALRQQLPTAVAQGNGPLVALHISARKEKQRWPVERFSELAHRLHAQHGARFLVFWSPGDENNPFHPGDDGKAARLLAALADLPAAPLRTEHLSELIAGLSLCDAAVLSDGGAMHVAAGLGKPLVCFFGNSSAARWHPWGVPYELLQKPSRDVSEISVDETVDAFGRLLARR</sequence>
<dbReference type="AlphaFoldDB" id="A0A133XKR5"/>
<dbReference type="CDD" id="cd03789">
    <property type="entry name" value="GT9_LPS_heptosyltransferase"/>
    <property type="match status" value="1"/>
</dbReference>
<dbReference type="GO" id="GO:0008713">
    <property type="term" value="F:ADP-heptose-lipopolysaccharide heptosyltransferase activity"/>
    <property type="evidence" value="ECO:0007669"/>
    <property type="project" value="TreeGrafter"/>
</dbReference>
<dbReference type="Proteomes" id="UP000070186">
    <property type="component" value="Unassembled WGS sequence"/>
</dbReference>
<reference evidence="3 4" key="1">
    <citation type="submission" date="2015-12" db="EMBL/GenBank/DDBJ databases">
        <title>Nitrous oxide reduction kinetics distinguish bacteria harboring typical versus atypical NosZ.</title>
        <authorList>
            <person name="Yoon S."/>
            <person name="Nissen S."/>
            <person name="Park D."/>
            <person name="Sanford R.A."/>
            <person name="Loeffler F.E."/>
        </authorList>
    </citation>
    <scope>NUCLEOTIDE SEQUENCE [LARGE SCALE GENOMIC DNA]</scope>
    <source>
        <strain evidence="3 4">ATCC BAA-841</strain>
    </source>
</reference>
<evidence type="ECO:0008006" key="5">
    <source>
        <dbReference type="Google" id="ProtNLM"/>
    </source>
</evidence>
<proteinExistence type="predicted"/>
<accession>A0A133XKR5</accession>
<name>A0A133XKR5_9RHOO</name>
<dbReference type="PANTHER" id="PTHR30160">
    <property type="entry name" value="TETRAACYLDISACCHARIDE 4'-KINASE-RELATED"/>
    <property type="match status" value="1"/>
</dbReference>
<keyword evidence="2" id="KW-0808">Transferase</keyword>
<dbReference type="EMBL" id="LODL01000013">
    <property type="protein sequence ID" value="KXB31534.1"/>
    <property type="molecule type" value="Genomic_DNA"/>
</dbReference>
<keyword evidence="1" id="KW-0328">Glycosyltransferase</keyword>
<dbReference type="GO" id="GO:0009244">
    <property type="term" value="P:lipopolysaccharide core region biosynthetic process"/>
    <property type="evidence" value="ECO:0007669"/>
    <property type="project" value="TreeGrafter"/>
</dbReference>
<dbReference type="Pfam" id="PF01075">
    <property type="entry name" value="Glyco_transf_9"/>
    <property type="match status" value="1"/>
</dbReference>
<evidence type="ECO:0000313" key="4">
    <source>
        <dbReference type="Proteomes" id="UP000070186"/>
    </source>
</evidence>
<dbReference type="STRING" id="281362.AT959_07715"/>
<organism evidence="3 4">
    <name type="scientific">Dechloromonas denitrificans</name>
    <dbReference type="NCBI Taxonomy" id="281362"/>
    <lineage>
        <taxon>Bacteria</taxon>
        <taxon>Pseudomonadati</taxon>
        <taxon>Pseudomonadota</taxon>
        <taxon>Betaproteobacteria</taxon>
        <taxon>Rhodocyclales</taxon>
        <taxon>Azonexaceae</taxon>
        <taxon>Dechloromonas</taxon>
    </lineage>
</organism>
<dbReference type="SUPFAM" id="SSF53756">
    <property type="entry name" value="UDP-Glycosyltransferase/glycogen phosphorylase"/>
    <property type="match status" value="1"/>
</dbReference>